<proteinExistence type="predicted"/>
<gene>
    <name evidence="1" type="ORF">MMAD_54640</name>
</gene>
<evidence type="ECO:0000313" key="1">
    <source>
        <dbReference type="EMBL" id="BBZ31169.1"/>
    </source>
</evidence>
<reference evidence="1 2" key="1">
    <citation type="journal article" date="2019" name="Emerg. Microbes Infect.">
        <title>Comprehensive subspecies identification of 175 nontuberculous mycobacteria species based on 7547 genomic profiles.</title>
        <authorList>
            <person name="Matsumoto Y."/>
            <person name="Kinjo T."/>
            <person name="Motooka D."/>
            <person name="Nabeya D."/>
            <person name="Jung N."/>
            <person name="Uechi K."/>
            <person name="Horii T."/>
            <person name="Iida T."/>
            <person name="Fujita J."/>
            <person name="Nakamura S."/>
        </authorList>
    </citation>
    <scope>NUCLEOTIDE SEQUENCE [LARGE SCALE GENOMIC DNA]</scope>
    <source>
        <strain evidence="1 2">JCM 13574</strain>
    </source>
</reference>
<name>A0A7I7XPK4_9MYCO</name>
<dbReference type="Proteomes" id="UP000466517">
    <property type="component" value="Chromosome"/>
</dbReference>
<dbReference type="EMBL" id="AP022610">
    <property type="protein sequence ID" value="BBZ31169.1"/>
    <property type="molecule type" value="Genomic_DNA"/>
</dbReference>
<sequence length="223" mass="22431">MPADPSTPAGTDDAVTAVVPPDTSRPVHVTMLWPLADKPRLAAGVPGGTTPVRLVDDELAASLAPGGRLDTLLTAADFATSPAVDPAGETRAALCLAVDPDLLVTVNAMTAGYVVNDDPAGGLASPTHAGTGQDAAVNWLGRLRTLAQRLCVAPTVYAQADLGALARVGDPGSTTATTEGADIVDQILGVASTRGATLVGDGPDRARGQAAVLAWSDGGDRRR</sequence>
<protein>
    <submittedName>
        <fullName evidence="1">Uncharacterized protein</fullName>
    </submittedName>
</protein>
<dbReference type="KEGG" id="mmag:MMAD_54640"/>
<dbReference type="AlphaFoldDB" id="A0A7I7XPK4"/>
<organism evidence="1 2">
    <name type="scientific">Mycolicibacterium madagascariense</name>
    <dbReference type="NCBI Taxonomy" id="212765"/>
    <lineage>
        <taxon>Bacteria</taxon>
        <taxon>Bacillati</taxon>
        <taxon>Actinomycetota</taxon>
        <taxon>Actinomycetes</taxon>
        <taxon>Mycobacteriales</taxon>
        <taxon>Mycobacteriaceae</taxon>
        <taxon>Mycolicibacterium</taxon>
    </lineage>
</organism>
<evidence type="ECO:0000313" key="2">
    <source>
        <dbReference type="Proteomes" id="UP000466517"/>
    </source>
</evidence>
<accession>A0A7I7XPK4</accession>
<keyword evidence="2" id="KW-1185">Reference proteome</keyword>